<reference evidence="1" key="1">
    <citation type="submission" date="2018-05" db="EMBL/GenBank/DDBJ databases">
        <authorList>
            <person name="Lanie J.A."/>
            <person name="Ng W.-L."/>
            <person name="Kazmierczak K.M."/>
            <person name="Andrzejewski T.M."/>
            <person name="Davidsen T.M."/>
            <person name="Wayne K.J."/>
            <person name="Tettelin H."/>
            <person name="Glass J.I."/>
            <person name="Rusch D."/>
            <person name="Podicherti R."/>
            <person name="Tsui H.-C.T."/>
            <person name="Winkler M.E."/>
        </authorList>
    </citation>
    <scope>NUCLEOTIDE SEQUENCE</scope>
</reference>
<name>A0A383AI03_9ZZZZ</name>
<proteinExistence type="predicted"/>
<protein>
    <submittedName>
        <fullName evidence="1">Uncharacterized protein</fullName>
    </submittedName>
</protein>
<sequence length="89" mass="10625">MLRTKLQIKKEKKELRREIFDLSHPRNVRGQFVSKYDAPKNLKYWKKRWGRKYGITTVEQGEAVLAMEQGLDQEKAEPRKKSIIELLKP</sequence>
<accession>A0A383AI03</accession>
<gene>
    <name evidence="1" type="ORF">METZ01_LOCUS459592</name>
</gene>
<dbReference type="EMBL" id="UINC01191880">
    <property type="protein sequence ID" value="SVE06738.1"/>
    <property type="molecule type" value="Genomic_DNA"/>
</dbReference>
<evidence type="ECO:0000313" key="1">
    <source>
        <dbReference type="EMBL" id="SVE06738.1"/>
    </source>
</evidence>
<dbReference type="AlphaFoldDB" id="A0A383AI03"/>
<organism evidence="1">
    <name type="scientific">marine metagenome</name>
    <dbReference type="NCBI Taxonomy" id="408172"/>
    <lineage>
        <taxon>unclassified sequences</taxon>
        <taxon>metagenomes</taxon>
        <taxon>ecological metagenomes</taxon>
    </lineage>
</organism>